<feature type="domain" description="RCC1-like" evidence="6">
    <location>
        <begin position="677"/>
        <end position="971"/>
    </location>
</feature>
<dbReference type="InterPro" id="IPR002909">
    <property type="entry name" value="IPT_dom"/>
</dbReference>
<keyword evidence="4" id="KW-0472">Membrane</keyword>
<dbReference type="Pfam" id="PF25390">
    <property type="entry name" value="WD40_RLD"/>
    <property type="match status" value="1"/>
</dbReference>
<feature type="transmembrane region" description="Helical" evidence="4">
    <location>
        <begin position="1049"/>
        <end position="1067"/>
    </location>
</feature>
<evidence type="ECO:0000256" key="4">
    <source>
        <dbReference type="SAM" id="Phobius"/>
    </source>
</evidence>
<evidence type="ECO:0000313" key="8">
    <source>
        <dbReference type="Proteomes" id="UP000033648"/>
    </source>
</evidence>
<dbReference type="PROSITE" id="PS00626">
    <property type="entry name" value="RCC1_2"/>
    <property type="match status" value="4"/>
</dbReference>
<evidence type="ECO:0000259" key="6">
    <source>
        <dbReference type="Pfam" id="PF25390"/>
    </source>
</evidence>
<dbReference type="PRINTS" id="PR00633">
    <property type="entry name" value="RCCNDNSATION"/>
</dbReference>
<dbReference type="InterPro" id="IPR042229">
    <property type="entry name" value="Listeria/Bacterioides_rpt_sf"/>
</dbReference>
<feature type="region of interest" description="Disordered" evidence="3">
    <location>
        <begin position="841"/>
        <end position="878"/>
    </location>
</feature>
<evidence type="ECO:0000259" key="5">
    <source>
        <dbReference type="Pfam" id="PF01833"/>
    </source>
</evidence>
<keyword evidence="2" id="KW-0677">Repeat</keyword>
<dbReference type="Gene3D" id="2.60.40.4270">
    <property type="entry name" value="Listeria-Bacteroides repeat domain"/>
    <property type="match status" value="2"/>
</dbReference>
<dbReference type="InterPro" id="IPR000408">
    <property type="entry name" value="Reg_chr_condens"/>
</dbReference>
<dbReference type="GO" id="GO:0030313">
    <property type="term" value="C:cell envelope"/>
    <property type="evidence" value="ECO:0007669"/>
    <property type="project" value="UniProtKB-SubCell"/>
</dbReference>
<dbReference type="NCBIfam" id="TIGR02543">
    <property type="entry name" value="List_Bact_rpt"/>
    <property type="match status" value="1"/>
</dbReference>
<dbReference type="PANTHER" id="PTHR22870">
    <property type="entry name" value="REGULATOR OF CHROMOSOME CONDENSATION"/>
    <property type="match status" value="1"/>
</dbReference>
<feature type="region of interest" description="Disordered" evidence="3">
    <location>
        <begin position="454"/>
        <end position="487"/>
    </location>
</feature>
<dbReference type="InterPro" id="IPR058923">
    <property type="entry name" value="RCC1-like_dom"/>
</dbReference>
<dbReference type="Proteomes" id="UP000033648">
    <property type="component" value="Unassembled WGS sequence"/>
</dbReference>
<dbReference type="EMBL" id="JWME01000011">
    <property type="protein sequence ID" value="KJY49643.1"/>
    <property type="molecule type" value="Genomic_DNA"/>
</dbReference>
<comment type="caution">
    <text evidence="7">The sequence shown here is derived from an EMBL/GenBank/DDBJ whole genome shotgun (WGS) entry which is preliminary data.</text>
</comment>
<proteinExistence type="predicted"/>
<reference evidence="7 8" key="1">
    <citation type="submission" date="2014-12" db="EMBL/GenBank/DDBJ databases">
        <title>Comparative genomics of the lactic acid bacteria isolated from the honey bee gut.</title>
        <authorList>
            <person name="Ellegaard K.M."/>
            <person name="Tamarit D."/>
            <person name="Javelind E."/>
            <person name="Olofsson T."/>
            <person name="Andersson S.G."/>
            <person name="Vasquez A."/>
        </authorList>
    </citation>
    <scope>NUCLEOTIDE SEQUENCE [LARGE SCALE GENOMIC DNA]</scope>
    <source>
        <strain evidence="7 8">Bin2</strain>
    </source>
</reference>
<dbReference type="AlphaFoldDB" id="A0A0F4KUB4"/>
<dbReference type="InterPro" id="IPR013378">
    <property type="entry name" value="InlB-like_B-rpt"/>
</dbReference>
<dbReference type="InterPro" id="IPR051210">
    <property type="entry name" value="Ub_ligase/GEF_domain"/>
</dbReference>
<comment type="subcellular location">
    <subcellularLocation>
        <location evidence="1">Cell envelope</location>
    </subcellularLocation>
</comment>
<dbReference type="PATRIC" id="fig|1684.4.peg.1023"/>
<keyword evidence="4" id="KW-0812">Transmembrane</keyword>
<dbReference type="Gene3D" id="2.130.10.30">
    <property type="entry name" value="Regulator of chromosome condensation 1/beta-lactamase-inhibitor protein II"/>
    <property type="match status" value="3"/>
</dbReference>
<feature type="region of interest" description="Disordered" evidence="3">
    <location>
        <begin position="534"/>
        <end position="554"/>
    </location>
</feature>
<evidence type="ECO:0000256" key="1">
    <source>
        <dbReference type="ARBA" id="ARBA00004196"/>
    </source>
</evidence>
<gene>
    <name evidence="7" type="ORF">JF69_09490</name>
</gene>
<dbReference type="PANTHER" id="PTHR22870:SF360">
    <property type="entry name" value="ULTRAVIOLET-B RECEPTOR UVR8"/>
    <property type="match status" value="1"/>
</dbReference>
<name>A0A0F4KUB4_9BIFI</name>
<feature type="region of interest" description="Disordered" evidence="3">
    <location>
        <begin position="1"/>
        <end position="37"/>
    </location>
</feature>
<dbReference type="Pfam" id="PF01833">
    <property type="entry name" value="TIG"/>
    <property type="match status" value="1"/>
</dbReference>
<keyword evidence="4" id="KW-1133">Transmembrane helix</keyword>
<sequence length="1083" mass="116053">MRFDPADGSKPTEATVQTGTLAAPPRHNPQHEGFRFDGWTLDGQPFDFQTPILQDTTLKAQWTKVTDWTLSPNHGPASGARVTISSPGRQEPRFSNIQAAGEQTVGLTGDGRIYTWTQDNTPKHVPFPAQAPDGFHYLQAATGSQWQAALGSDHQIYTWTSQQATPTTLKTSQNTQLTSISVNENRLLAVDQQGQVYAYQTSQADGNDPNPKPEEQAVSRLPGQAKAVFAVASASRIIALDTDGQAWTWDATNTRNTQPEHIKQNPGTRIIQTAALNKGFLILDSQGQIRYLAGSTAGMTPVILPGGIQASRITADKDQAMITDKDGRLWAWQPGSKPMRADNGNQQYTQAVSTASRIIAINRQGGIYTWSLDAQGRPGKANRTDTTTVPILESASIDGQALTLHKTNDAWQAQTPARKPGQAIIVITGRQNNQTFTRNLNYTVDQTLTRDTRSASTHTVTFDTDKGSPTPGPQQVDYPYGRVQRPALDPTREGYRFDGWFINNVAYDFSKPVTNNLTLTAKWTRLDSTNTWKINPDKGSQLGRQQTTITPSPGRGIRFSQISGSKNYFYGFSLAVGSDGNAYAWGDNTYGELGDGSTTERHTPAVVKTPDPKTYPDLPPDFTYVQVSAGGWHSLALGSDGYVYAWGWDFYGQLGNNTSGYSVYSYVPVRVRDPNNPTDASKGLKAVQVSAGASHSLALGSDGCVYSWGNNPYGQLGNNTTTDSSFPVPVRDPKSPTDAIKRLKALQISAGASHSLAVGSDGYAYAWGYNANGQLGNNTSGDSANSPVPVRVRDPANPTDTSRGLKATQVSGGYAHSLAAGSDGNAYAWGYNGIGQLGNSTKKDSSFPMPVRDPSSPYDSSKGLKATQVSGGENHSLAVDQDGNAWAWGDNDHGQLGIKSTKDQWFPVKVFSSAQSTSTAGPWLHVAQLVAGDHHSLAIDTDGNTKAWGINDSGRLGDGTIKESNVPVPVAFNLQPVISAVRFDTSPATSLNQASNSNSVTVVTPAHEPGPVTVSVDYTLGGTGQILTDKSLTYTYTPLGVLPKAGGEGILLALATGMTGMGGVLASRRHRKETRQLVHASLE</sequence>
<accession>A0A0F4KUB4</accession>
<dbReference type="Pfam" id="PF09479">
    <property type="entry name" value="Flg_new"/>
    <property type="match status" value="2"/>
</dbReference>
<feature type="domain" description="IPT/TIG" evidence="5">
    <location>
        <begin position="977"/>
        <end position="1031"/>
    </location>
</feature>
<dbReference type="SUPFAM" id="SSF50985">
    <property type="entry name" value="RCC1/BLIP-II"/>
    <property type="match status" value="3"/>
</dbReference>
<protein>
    <submittedName>
        <fullName evidence="7">RCC1 repeat domain protein, 2 domains</fullName>
    </submittedName>
</protein>
<dbReference type="Pfam" id="PF00415">
    <property type="entry name" value="RCC1"/>
    <property type="match status" value="1"/>
</dbReference>
<evidence type="ECO:0000313" key="7">
    <source>
        <dbReference type="EMBL" id="KJY49643.1"/>
    </source>
</evidence>
<evidence type="ECO:0000256" key="3">
    <source>
        <dbReference type="SAM" id="MobiDB-lite"/>
    </source>
</evidence>
<feature type="compositionally biased region" description="Polar residues" evidence="3">
    <location>
        <begin position="542"/>
        <end position="551"/>
    </location>
</feature>
<evidence type="ECO:0000256" key="2">
    <source>
        <dbReference type="ARBA" id="ARBA00022737"/>
    </source>
</evidence>
<dbReference type="InterPro" id="IPR009091">
    <property type="entry name" value="RCC1/BLIP-II"/>
</dbReference>
<organism evidence="7 8">
    <name type="scientific">Bifidobacterium asteroides</name>
    <dbReference type="NCBI Taxonomy" id="1684"/>
    <lineage>
        <taxon>Bacteria</taxon>
        <taxon>Bacillati</taxon>
        <taxon>Actinomycetota</taxon>
        <taxon>Actinomycetes</taxon>
        <taxon>Bifidobacteriales</taxon>
        <taxon>Bifidobacteriaceae</taxon>
        <taxon>Bifidobacterium</taxon>
    </lineage>
</organism>
<dbReference type="PROSITE" id="PS50012">
    <property type="entry name" value="RCC1_3"/>
    <property type="match status" value="6"/>
</dbReference>